<evidence type="ECO:0000313" key="7">
    <source>
        <dbReference type="EMBL" id="SNZ02929.1"/>
    </source>
</evidence>
<dbReference type="GO" id="GO:0016787">
    <property type="term" value="F:hydrolase activity"/>
    <property type="evidence" value="ECO:0007669"/>
    <property type="project" value="UniProtKB-KW"/>
</dbReference>
<reference evidence="8" key="1">
    <citation type="submission" date="2017-09" db="EMBL/GenBank/DDBJ databases">
        <authorList>
            <person name="Varghese N."/>
            <person name="Submissions S."/>
        </authorList>
    </citation>
    <scope>NUCLEOTIDE SEQUENCE [LARGE SCALE GENOMIC DNA]</scope>
    <source>
        <strain evidence="8">CGMCC 1.8913</strain>
    </source>
</reference>
<name>A0A285N0F9_9BACI</name>
<dbReference type="PANTHER" id="PTHR12302">
    <property type="entry name" value="EBNA2 BINDING PROTEIN P100"/>
    <property type="match status" value="1"/>
</dbReference>
<feature type="region of interest" description="Disordered" evidence="4">
    <location>
        <begin position="442"/>
        <end position="468"/>
    </location>
</feature>
<feature type="compositionally biased region" description="Low complexity" evidence="4">
    <location>
        <begin position="229"/>
        <end position="243"/>
    </location>
</feature>
<dbReference type="PROSITE" id="PS01284">
    <property type="entry name" value="TNASE_2"/>
    <property type="match status" value="1"/>
</dbReference>
<dbReference type="GO" id="GO:0004519">
    <property type="term" value="F:endonuclease activity"/>
    <property type="evidence" value="ECO:0007669"/>
    <property type="project" value="UniProtKB-KW"/>
</dbReference>
<keyword evidence="3" id="KW-0378">Hydrolase</keyword>
<feature type="compositionally biased region" description="Polar residues" evidence="4">
    <location>
        <begin position="400"/>
        <end position="429"/>
    </location>
</feature>
<sequence length="468" mass="52726">MTQKKKEESKSKRLQRLVESAYPKAYFIERVELPGREGKEDLGVFTESALLTFNLDFAGSLQQTAELVWQEGTTGEVDHFAMHSKFQIGIHRFQVINNGKAIAAFLTNRCQMQITTVERKWHQKILGFRSGKTWKKITAVIIYLFMFSAIMNLFGLTDDENTASKNETSSEKIASATSETKADTKDDEKKQAEENSDPEKEEIKQSTDTIEDQKKTETEQSSEKETADSASVTPTTSKATKTSGTKERVEVTLVKTVDGDTIKVNYNGKEETVRYLLIDTPETKHPNECVQPFGQEASNRNRQLVNSGKLELEFDVGERKDKYGRLLAYVYVDSKSVQKTLLEEGLARVAYVYPPNTRYLDDYEAAEASASNDGIAIWEESNYVGSKVFNGCVEEKKESTATTQSTPTAEPKQTTSEPEVATPPTNSRTEYFQNCTELRKTYPSGVDSSHPAYQAKMDRDKDNYACER</sequence>
<feature type="compositionally biased region" description="Basic and acidic residues" evidence="4">
    <location>
        <begin position="456"/>
        <end position="468"/>
    </location>
</feature>
<keyword evidence="5" id="KW-1133">Transmembrane helix</keyword>
<evidence type="ECO:0000313" key="8">
    <source>
        <dbReference type="Proteomes" id="UP000219356"/>
    </source>
</evidence>
<organism evidence="7 8">
    <name type="scientific">Terribacillus aidingensis</name>
    <dbReference type="NCBI Taxonomy" id="586416"/>
    <lineage>
        <taxon>Bacteria</taxon>
        <taxon>Bacillati</taxon>
        <taxon>Bacillota</taxon>
        <taxon>Bacilli</taxon>
        <taxon>Bacillales</taxon>
        <taxon>Bacillaceae</taxon>
        <taxon>Terribacillus</taxon>
    </lineage>
</organism>
<feature type="region of interest" description="Disordered" evidence="4">
    <location>
        <begin position="162"/>
        <end position="246"/>
    </location>
</feature>
<keyword evidence="2" id="KW-0255">Endonuclease</keyword>
<feature type="region of interest" description="Disordered" evidence="4">
    <location>
        <begin position="397"/>
        <end position="429"/>
    </location>
</feature>
<dbReference type="Pfam" id="PF05901">
    <property type="entry name" value="Excalibur"/>
    <property type="match status" value="1"/>
</dbReference>
<dbReference type="InterPro" id="IPR035437">
    <property type="entry name" value="SNase_OB-fold_sf"/>
</dbReference>
<dbReference type="SMART" id="SM00894">
    <property type="entry name" value="Excalibur"/>
    <property type="match status" value="1"/>
</dbReference>
<evidence type="ECO:0000256" key="4">
    <source>
        <dbReference type="SAM" id="MobiDB-lite"/>
    </source>
</evidence>
<dbReference type="Pfam" id="PF00565">
    <property type="entry name" value="SNase"/>
    <property type="match status" value="1"/>
</dbReference>
<evidence type="ECO:0000259" key="6">
    <source>
        <dbReference type="PROSITE" id="PS50830"/>
    </source>
</evidence>
<dbReference type="SUPFAM" id="SSF50199">
    <property type="entry name" value="Staphylococcal nuclease"/>
    <property type="match status" value="1"/>
</dbReference>
<evidence type="ECO:0000256" key="2">
    <source>
        <dbReference type="ARBA" id="ARBA00022759"/>
    </source>
</evidence>
<dbReference type="AlphaFoldDB" id="A0A285N0F9"/>
<keyword evidence="1" id="KW-0540">Nuclease</keyword>
<evidence type="ECO:0000256" key="5">
    <source>
        <dbReference type="SAM" id="Phobius"/>
    </source>
</evidence>
<gene>
    <name evidence="7" type="ORF">SAMN05421503_0232</name>
</gene>
<evidence type="ECO:0000256" key="3">
    <source>
        <dbReference type="ARBA" id="ARBA00022801"/>
    </source>
</evidence>
<feature type="transmembrane region" description="Helical" evidence="5">
    <location>
        <begin position="137"/>
        <end position="156"/>
    </location>
</feature>
<accession>A0A285N0F9</accession>
<feature type="compositionally biased region" description="Basic and acidic residues" evidence="4">
    <location>
        <begin position="180"/>
        <end position="227"/>
    </location>
</feature>
<feature type="domain" description="TNase-like" evidence="6">
    <location>
        <begin position="247"/>
        <end position="380"/>
    </location>
</feature>
<dbReference type="PANTHER" id="PTHR12302:SF3">
    <property type="entry name" value="SERINE_THREONINE-PROTEIN KINASE 31"/>
    <property type="match status" value="1"/>
</dbReference>
<protein>
    <submittedName>
        <fullName evidence="7">Micrococcal nuclease</fullName>
    </submittedName>
</protein>
<dbReference type="EMBL" id="OBEK01000001">
    <property type="protein sequence ID" value="SNZ02929.1"/>
    <property type="molecule type" value="Genomic_DNA"/>
</dbReference>
<dbReference type="InterPro" id="IPR008613">
    <property type="entry name" value="Excalibur_Ca-bd_domain"/>
</dbReference>
<dbReference type="Gene3D" id="2.40.50.90">
    <property type="match status" value="1"/>
</dbReference>
<keyword evidence="5" id="KW-0812">Transmembrane</keyword>
<keyword evidence="8" id="KW-1185">Reference proteome</keyword>
<dbReference type="Proteomes" id="UP000219356">
    <property type="component" value="Unassembled WGS sequence"/>
</dbReference>
<proteinExistence type="predicted"/>
<dbReference type="SMART" id="SM00318">
    <property type="entry name" value="SNc"/>
    <property type="match status" value="1"/>
</dbReference>
<evidence type="ECO:0000256" key="1">
    <source>
        <dbReference type="ARBA" id="ARBA00022722"/>
    </source>
</evidence>
<dbReference type="InterPro" id="IPR002071">
    <property type="entry name" value="Thermonucl_AS"/>
</dbReference>
<dbReference type="InterPro" id="IPR016071">
    <property type="entry name" value="Staphylococal_nuclease_OB-fold"/>
</dbReference>
<dbReference type="CDD" id="cd00175">
    <property type="entry name" value="SNc"/>
    <property type="match status" value="1"/>
</dbReference>
<keyword evidence="5" id="KW-0472">Membrane</keyword>
<dbReference type="GO" id="GO:0003676">
    <property type="term" value="F:nucleic acid binding"/>
    <property type="evidence" value="ECO:0007669"/>
    <property type="project" value="InterPro"/>
</dbReference>
<dbReference type="PROSITE" id="PS50830">
    <property type="entry name" value="TNASE_3"/>
    <property type="match status" value="1"/>
</dbReference>